<protein>
    <submittedName>
        <fullName evidence="8">S41 family peptidase</fullName>
    </submittedName>
</protein>
<dbReference type="CDD" id="cd07560">
    <property type="entry name" value="Peptidase_S41_CPP"/>
    <property type="match status" value="1"/>
</dbReference>
<dbReference type="SMART" id="SM00245">
    <property type="entry name" value="TSPc"/>
    <property type="match status" value="1"/>
</dbReference>
<dbReference type="InterPro" id="IPR029045">
    <property type="entry name" value="ClpP/crotonase-like_dom_sf"/>
</dbReference>
<dbReference type="Gene3D" id="3.90.226.10">
    <property type="entry name" value="2-enoyl-CoA Hydratase, Chain A, domain 1"/>
    <property type="match status" value="1"/>
</dbReference>
<dbReference type="KEGG" id="haei:MUN82_19530"/>
<name>A0A8T9STH0_9BACT</name>
<feature type="domain" description="PDZ" evidence="7">
    <location>
        <begin position="114"/>
        <end position="180"/>
    </location>
</feature>
<dbReference type="Gene3D" id="3.30.750.44">
    <property type="match status" value="1"/>
</dbReference>
<dbReference type="SMART" id="SM00228">
    <property type="entry name" value="PDZ"/>
    <property type="match status" value="1"/>
</dbReference>
<keyword evidence="4 5" id="KW-0720">Serine protease</keyword>
<dbReference type="Proteomes" id="UP000829925">
    <property type="component" value="Chromosome"/>
</dbReference>
<keyword evidence="3 5" id="KW-0378">Hydrolase</keyword>
<evidence type="ECO:0000256" key="1">
    <source>
        <dbReference type="ARBA" id="ARBA00009179"/>
    </source>
</evidence>
<dbReference type="RefSeq" id="WP_245093107.1">
    <property type="nucleotide sequence ID" value="NZ_CP095053.1"/>
</dbReference>
<gene>
    <name evidence="8" type="ORF">MUN82_19530</name>
</gene>
<dbReference type="AlphaFoldDB" id="A0A8T9STH0"/>
<dbReference type="PANTHER" id="PTHR32060:SF30">
    <property type="entry name" value="CARBOXY-TERMINAL PROCESSING PROTEASE CTPA"/>
    <property type="match status" value="1"/>
</dbReference>
<dbReference type="InterPro" id="IPR001478">
    <property type="entry name" value="PDZ"/>
</dbReference>
<evidence type="ECO:0000256" key="4">
    <source>
        <dbReference type="ARBA" id="ARBA00022825"/>
    </source>
</evidence>
<dbReference type="PROSITE" id="PS50106">
    <property type="entry name" value="PDZ"/>
    <property type="match status" value="1"/>
</dbReference>
<dbReference type="Pfam" id="PF03572">
    <property type="entry name" value="Peptidase_S41"/>
    <property type="match status" value="1"/>
</dbReference>
<dbReference type="NCBIfam" id="TIGR00225">
    <property type="entry name" value="prc"/>
    <property type="match status" value="1"/>
</dbReference>
<dbReference type="PANTHER" id="PTHR32060">
    <property type="entry name" value="TAIL-SPECIFIC PROTEASE"/>
    <property type="match status" value="1"/>
</dbReference>
<evidence type="ECO:0000256" key="2">
    <source>
        <dbReference type="ARBA" id="ARBA00022670"/>
    </source>
</evidence>
<dbReference type="GO" id="GO:0006508">
    <property type="term" value="P:proteolysis"/>
    <property type="evidence" value="ECO:0007669"/>
    <property type="project" value="UniProtKB-KW"/>
</dbReference>
<dbReference type="Pfam" id="PF17820">
    <property type="entry name" value="PDZ_6"/>
    <property type="match status" value="1"/>
</dbReference>
<dbReference type="InterPro" id="IPR005151">
    <property type="entry name" value="Tail-specific_protease"/>
</dbReference>
<dbReference type="EMBL" id="CP095053">
    <property type="protein sequence ID" value="UOR05115.1"/>
    <property type="molecule type" value="Genomic_DNA"/>
</dbReference>
<proteinExistence type="inferred from homology"/>
<accession>A0A8T9STH0</accession>
<sequence length="565" mass="62586">MPVEPTIAPTPRPAVAPEQAPNNRQWQVRQPFLLAIVLVCGILVGANPFRPSSQNPDGTSRGYLKFKEILSYVDRDYVDSVDAEALSDYAISRMLEQLDPHTVFIPAREQQQASVLLQSDFDGVGAEVNIFHDTVTVVAPLSGGPAEMAGLLPGDRLLRIGETPVSGKHASLESVLGLLRGPRGSRVPLLVMRRHQRAPITMLVTRNRIANNSLDVSYMLDNQTGFIKISRFASGTFDEFKQALGDLRRQGMTRLVLDLRGNPGGYLDRATKIADEFIGGTRKLVYTDGKGDQYDTQTFARVTGEFEEGPLVVLVDENSASAAEVVAGALQDHDRALLVGRRTFGKGLVQQPITLNDGSELRLTIARYFTPSGRCIQKSYQGGAVAYEQELANRQRRGEYLHADSIHFADSLRYRTAHGRTVYGGGGIMPDFFVPCDTLLQSAYYTKLQKLNLIREFALNFYQDHQTELTGLRFEQFNQQFQVTDQQLKTLAALAAKAGTRASVAEQNRCALLLRTQLKALIARHAYGNTAFYQVMQQQDPELLQAMRSFQNGSALLTQNLTSMK</sequence>
<dbReference type="GO" id="GO:0007165">
    <property type="term" value="P:signal transduction"/>
    <property type="evidence" value="ECO:0007669"/>
    <property type="project" value="TreeGrafter"/>
</dbReference>
<dbReference type="InterPro" id="IPR004447">
    <property type="entry name" value="Peptidase_S41A"/>
</dbReference>
<evidence type="ECO:0000259" key="7">
    <source>
        <dbReference type="PROSITE" id="PS50106"/>
    </source>
</evidence>
<dbReference type="SUPFAM" id="SSF52096">
    <property type="entry name" value="ClpP/crotonase"/>
    <property type="match status" value="1"/>
</dbReference>
<comment type="similarity">
    <text evidence="1 5">Belongs to the peptidase S41A family.</text>
</comment>
<evidence type="ECO:0000313" key="9">
    <source>
        <dbReference type="Proteomes" id="UP000829925"/>
    </source>
</evidence>
<dbReference type="CDD" id="cd06782">
    <property type="entry name" value="cpPDZ_CPP-like"/>
    <property type="match status" value="1"/>
</dbReference>
<evidence type="ECO:0000256" key="6">
    <source>
        <dbReference type="SAM" id="MobiDB-lite"/>
    </source>
</evidence>
<reference evidence="8 9" key="1">
    <citation type="submission" date="2022-04" db="EMBL/GenBank/DDBJ databases">
        <title>Hymenobacter sp. isolated from the air.</title>
        <authorList>
            <person name="Won M."/>
            <person name="Lee C.-M."/>
            <person name="Woen H.-Y."/>
            <person name="Kwon S.-W."/>
        </authorList>
    </citation>
    <scope>NUCLEOTIDE SEQUENCE [LARGE SCALE GENOMIC DNA]</scope>
    <source>
        <strain evidence="9">5413 J-13</strain>
    </source>
</reference>
<dbReference type="InterPro" id="IPR036034">
    <property type="entry name" value="PDZ_sf"/>
</dbReference>
<dbReference type="InterPro" id="IPR041489">
    <property type="entry name" value="PDZ_6"/>
</dbReference>
<evidence type="ECO:0000256" key="3">
    <source>
        <dbReference type="ARBA" id="ARBA00022801"/>
    </source>
</evidence>
<dbReference type="GO" id="GO:0030288">
    <property type="term" value="C:outer membrane-bounded periplasmic space"/>
    <property type="evidence" value="ECO:0007669"/>
    <property type="project" value="TreeGrafter"/>
</dbReference>
<keyword evidence="9" id="KW-1185">Reference proteome</keyword>
<dbReference type="SUPFAM" id="SSF50156">
    <property type="entry name" value="PDZ domain-like"/>
    <property type="match status" value="1"/>
</dbReference>
<evidence type="ECO:0000256" key="5">
    <source>
        <dbReference type="RuleBase" id="RU004404"/>
    </source>
</evidence>
<feature type="region of interest" description="Disordered" evidence="6">
    <location>
        <begin position="1"/>
        <end position="21"/>
    </location>
</feature>
<dbReference type="GO" id="GO:0004175">
    <property type="term" value="F:endopeptidase activity"/>
    <property type="evidence" value="ECO:0007669"/>
    <property type="project" value="TreeGrafter"/>
</dbReference>
<organism evidence="8 9">
    <name type="scientific">Hymenobacter aerilatus</name>
    <dbReference type="NCBI Taxonomy" id="2932251"/>
    <lineage>
        <taxon>Bacteria</taxon>
        <taxon>Pseudomonadati</taxon>
        <taxon>Bacteroidota</taxon>
        <taxon>Cytophagia</taxon>
        <taxon>Cytophagales</taxon>
        <taxon>Hymenobacteraceae</taxon>
        <taxon>Hymenobacter</taxon>
    </lineage>
</organism>
<dbReference type="GO" id="GO:0008236">
    <property type="term" value="F:serine-type peptidase activity"/>
    <property type="evidence" value="ECO:0007669"/>
    <property type="project" value="UniProtKB-KW"/>
</dbReference>
<dbReference type="Gene3D" id="2.30.42.10">
    <property type="match status" value="1"/>
</dbReference>
<evidence type="ECO:0000313" key="8">
    <source>
        <dbReference type="EMBL" id="UOR05115.1"/>
    </source>
</evidence>
<keyword evidence="2 5" id="KW-0645">Protease</keyword>